<dbReference type="EMBL" id="CP006841">
    <property type="protein sequence ID" value="ALA67862.1"/>
    <property type="molecule type" value="Genomic_DNA"/>
</dbReference>
<feature type="transmembrane region" description="Helical" evidence="1">
    <location>
        <begin position="126"/>
        <end position="146"/>
    </location>
</feature>
<protein>
    <submittedName>
        <fullName evidence="2">Uncharacterized protein</fullName>
    </submittedName>
</protein>
<keyword evidence="1" id="KW-0472">Membrane</keyword>
<feature type="transmembrane region" description="Helical" evidence="1">
    <location>
        <begin position="26"/>
        <end position="55"/>
    </location>
</feature>
<dbReference type="Proteomes" id="UP000058446">
    <property type="component" value="Chromosome"/>
</dbReference>
<dbReference type="STRING" id="1408189.CLAC_09240"/>
<organism evidence="2 3">
    <name type="scientific">Corynebacterium lactis RW2-5</name>
    <dbReference type="NCBI Taxonomy" id="1408189"/>
    <lineage>
        <taxon>Bacteria</taxon>
        <taxon>Bacillati</taxon>
        <taxon>Actinomycetota</taxon>
        <taxon>Actinomycetes</taxon>
        <taxon>Mycobacteriales</taxon>
        <taxon>Corynebacteriaceae</taxon>
        <taxon>Corynebacterium</taxon>
    </lineage>
</organism>
<proteinExistence type="predicted"/>
<feature type="transmembrane region" description="Helical" evidence="1">
    <location>
        <begin position="94"/>
        <end position="114"/>
    </location>
</feature>
<name>A0A0K2H1E7_9CORY</name>
<dbReference type="RefSeq" id="WP_053412643.1">
    <property type="nucleotide sequence ID" value="NZ_CP006841.1"/>
</dbReference>
<gene>
    <name evidence="2" type="ORF">CLAC_09240</name>
</gene>
<keyword evidence="3" id="KW-1185">Reference proteome</keyword>
<dbReference type="AlphaFoldDB" id="A0A0K2H1E7"/>
<dbReference type="KEGG" id="clw:CLAC_09240"/>
<sequence length="152" mass="15947">MTYPSTNYEHHPQDNQQLPKYDIQKLAINLGALTVLGGVVAFAVIFLVSATINAFSNQPVPELSESLFLAVCSALIGLCFGLIYLPIDGTGNEGLYKVAVGALTAVVSVVYVLYGGLLGGDWSTLKILAVFLCAAAIAIMAPARIAPAVNYA</sequence>
<keyword evidence="1" id="KW-0812">Transmembrane</keyword>
<feature type="transmembrane region" description="Helical" evidence="1">
    <location>
        <begin position="67"/>
        <end position="87"/>
    </location>
</feature>
<dbReference type="PATRIC" id="fig|1408189.4.peg.1850"/>
<evidence type="ECO:0000313" key="3">
    <source>
        <dbReference type="Proteomes" id="UP000058446"/>
    </source>
</evidence>
<reference evidence="2 3" key="1">
    <citation type="submission" date="2013-10" db="EMBL/GenBank/DDBJ databases">
        <title>Complete genome sequence of Corynebacterium lactis DSM 45799(T), isolated from raw cow milk.</title>
        <authorList>
            <person name="Ruckert C."/>
            <person name="Albersmeier A."/>
            <person name="Lipski A."/>
            <person name="Kalinowski J."/>
        </authorList>
    </citation>
    <scope>NUCLEOTIDE SEQUENCE [LARGE SCALE GENOMIC DNA]</scope>
    <source>
        <strain evidence="2 3">RW2-5</strain>
    </source>
</reference>
<accession>A0A0K2H1E7</accession>
<evidence type="ECO:0000313" key="2">
    <source>
        <dbReference type="EMBL" id="ALA67862.1"/>
    </source>
</evidence>
<keyword evidence="1" id="KW-1133">Transmembrane helix</keyword>
<dbReference type="OrthoDB" id="4427657at2"/>
<evidence type="ECO:0000256" key="1">
    <source>
        <dbReference type="SAM" id="Phobius"/>
    </source>
</evidence>